<evidence type="ECO:0000256" key="1">
    <source>
        <dbReference type="ARBA" id="ARBA00010396"/>
    </source>
</evidence>
<comment type="caution">
    <text evidence="8">The sequence shown here is derived from an EMBL/GenBank/DDBJ whole genome shotgun (WGS) entry which is preliminary data.</text>
</comment>
<keyword evidence="3 6" id="KW-0489">Methyltransferase</keyword>
<dbReference type="Pfam" id="PF01795">
    <property type="entry name" value="Methyltransf_5"/>
    <property type="match status" value="1"/>
</dbReference>
<dbReference type="HAMAP" id="MF_01007">
    <property type="entry name" value="16SrRNA_methyltr_H"/>
    <property type="match status" value="1"/>
</dbReference>
<keyword evidence="4 6" id="KW-0808">Transferase</keyword>
<dbReference type="SUPFAM" id="SSF81799">
    <property type="entry name" value="Putative methyltransferase TM0872, insert domain"/>
    <property type="match status" value="1"/>
</dbReference>
<dbReference type="NCBIfam" id="TIGR00006">
    <property type="entry name" value="16S rRNA (cytosine(1402)-N(4))-methyltransferase RsmH"/>
    <property type="match status" value="1"/>
</dbReference>
<dbReference type="Proteomes" id="UP000648239">
    <property type="component" value="Unassembled WGS sequence"/>
</dbReference>
<comment type="similarity">
    <text evidence="1 6">Belongs to the methyltransferase superfamily. RsmH family.</text>
</comment>
<name>A0A8J6XWQ8_9BACT</name>
<dbReference type="InterPro" id="IPR023397">
    <property type="entry name" value="SAM-dep_MeTrfase_MraW_recog"/>
</dbReference>
<feature type="binding site" evidence="6">
    <location>
        <begin position="32"/>
        <end position="34"/>
    </location>
    <ligand>
        <name>S-adenosyl-L-methionine</name>
        <dbReference type="ChEBI" id="CHEBI:59789"/>
    </ligand>
</feature>
<keyword evidence="5 6" id="KW-0949">S-adenosyl-L-methionine</keyword>
<keyword evidence="2 6" id="KW-0698">rRNA processing</keyword>
<feature type="binding site" evidence="6">
    <location>
        <position position="79"/>
    </location>
    <ligand>
        <name>S-adenosyl-L-methionine</name>
        <dbReference type="ChEBI" id="CHEBI:59789"/>
    </ligand>
</feature>
<evidence type="ECO:0000256" key="3">
    <source>
        <dbReference type="ARBA" id="ARBA00022603"/>
    </source>
</evidence>
<feature type="region of interest" description="Disordered" evidence="7">
    <location>
        <begin position="292"/>
        <end position="311"/>
    </location>
</feature>
<evidence type="ECO:0000256" key="7">
    <source>
        <dbReference type="SAM" id="MobiDB-lite"/>
    </source>
</evidence>
<evidence type="ECO:0000256" key="5">
    <source>
        <dbReference type="ARBA" id="ARBA00022691"/>
    </source>
</evidence>
<dbReference type="PANTHER" id="PTHR11265:SF0">
    <property type="entry name" value="12S RRNA N4-METHYLCYTIDINE METHYLTRANSFERASE"/>
    <property type="match status" value="1"/>
</dbReference>
<dbReference type="SUPFAM" id="SSF53335">
    <property type="entry name" value="S-adenosyl-L-methionine-dependent methyltransferases"/>
    <property type="match status" value="1"/>
</dbReference>
<comment type="function">
    <text evidence="6">Specifically methylates the N4 position of cytidine in position 1402 (C1402) of 16S rRNA.</text>
</comment>
<comment type="subcellular location">
    <subcellularLocation>
        <location evidence="6">Cytoplasm</location>
    </subcellularLocation>
</comment>
<evidence type="ECO:0000256" key="4">
    <source>
        <dbReference type="ARBA" id="ARBA00022679"/>
    </source>
</evidence>
<feature type="binding site" evidence="6">
    <location>
        <position position="52"/>
    </location>
    <ligand>
        <name>S-adenosyl-L-methionine</name>
        <dbReference type="ChEBI" id="CHEBI:59789"/>
    </ligand>
</feature>
<gene>
    <name evidence="6 8" type="primary">rsmH</name>
    <name evidence="8" type="ORF">IFK94_07070</name>
</gene>
<organism evidence="8 9">
    <name type="scientific">Candidatus Polarisedimenticola svalbardensis</name>
    <dbReference type="NCBI Taxonomy" id="2886004"/>
    <lineage>
        <taxon>Bacteria</taxon>
        <taxon>Pseudomonadati</taxon>
        <taxon>Acidobacteriota</taxon>
        <taxon>Candidatus Polarisedimenticolia</taxon>
        <taxon>Candidatus Polarisedimenticolales</taxon>
        <taxon>Candidatus Polarisedimenticolaceae</taxon>
        <taxon>Candidatus Polarisedimenticola</taxon>
    </lineage>
</organism>
<dbReference type="GO" id="GO:0071424">
    <property type="term" value="F:rRNA (cytosine-N4-)-methyltransferase activity"/>
    <property type="evidence" value="ECO:0007669"/>
    <property type="project" value="UniProtKB-UniRule"/>
</dbReference>
<evidence type="ECO:0000313" key="9">
    <source>
        <dbReference type="Proteomes" id="UP000648239"/>
    </source>
</evidence>
<dbReference type="GO" id="GO:0005737">
    <property type="term" value="C:cytoplasm"/>
    <property type="evidence" value="ECO:0007669"/>
    <property type="project" value="UniProtKB-SubCell"/>
</dbReference>
<sequence length="311" mass="34390">MNPHRPVLLTEVLEALRPKSGDTLVDATLGAGGHAEALMELVGEDGRLIGIDRDRSALDIAIERLRQYGSRFVPVHGSHENLVETLRAQGTFAVDGILADLGVSSMQLDTADRGFSFRFDGPLDMRMDRSGGITAAELLETISLNDLTQDLRVYGEEKLARPIAKAIVKRRETRPIRTTLDLATLVSDVAGPRARQYRIHPATRTFQALRIRVNGEIEGIERFITDAVSMLRKGARIAVISFHSLEDRAVKLAMRSLANRCTCPRDLPICACGRENFLKVITGRPLTARDEEVHENPRARSAKLRVGERIG</sequence>
<evidence type="ECO:0000256" key="2">
    <source>
        <dbReference type="ARBA" id="ARBA00022552"/>
    </source>
</evidence>
<dbReference type="Gene3D" id="1.10.150.170">
    <property type="entry name" value="Putative methyltransferase TM0872, insert domain"/>
    <property type="match status" value="1"/>
</dbReference>
<protein>
    <recommendedName>
        <fullName evidence="6">Ribosomal RNA small subunit methyltransferase H</fullName>
        <ecNumber evidence="6">2.1.1.199</ecNumber>
    </recommendedName>
    <alternativeName>
        <fullName evidence="6">16S rRNA m(4)C1402 methyltransferase</fullName>
    </alternativeName>
    <alternativeName>
        <fullName evidence="6">rRNA (cytosine-N(4)-)-methyltransferase RsmH</fullName>
    </alternativeName>
</protein>
<dbReference type="Gene3D" id="3.40.50.150">
    <property type="entry name" value="Vaccinia Virus protein VP39"/>
    <property type="match status" value="1"/>
</dbReference>
<keyword evidence="6" id="KW-0963">Cytoplasm</keyword>
<accession>A0A8J6XWQ8</accession>
<dbReference type="EMBL" id="JACXWD010000017">
    <property type="protein sequence ID" value="MBD3867866.1"/>
    <property type="molecule type" value="Genomic_DNA"/>
</dbReference>
<dbReference type="PIRSF" id="PIRSF004486">
    <property type="entry name" value="MraW"/>
    <property type="match status" value="1"/>
</dbReference>
<dbReference type="PANTHER" id="PTHR11265">
    <property type="entry name" value="S-ADENOSYL-METHYLTRANSFERASE MRAW"/>
    <property type="match status" value="1"/>
</dbReference>
<reference evidence="8 9" key="1">
    <citation type="submission" date="2020-08" db="EMBL/GenBank/DDBJ databases">
        <title>Acidobacteriota in marine sediments use diverse sulfur dissimilation pathways.</title>
        <authorList>
            <person name="Wasmund K."/>
        </authorList>
    </citation>
    <scope>NUCLEOTIDE SEQUENCE [LARGE SCALE GENOMIC DNA]</scope>
    <source>
        <strain evidence="8">MAG AM4</strain>
    </source>
</reference>
<proteinExistence type="inferred from homology"/>
<feature type="binding site" evidence="6">
    <location>
        <position position="100"/>
    </location>
    <ligand>
        <name>S-adenosyl-L-methionine</name>
        <dbReference type="ChEBI" id="CHEBI:59789"/>
    </ligand>
</feature>
<dbReference type="InterPro" id="IPR002903">
    <property type="entry name" value="RsmH"/>
</dbReference>
<feature type="binding site" evidence="6">
    <location>
        <position position="107"/>
    </location>
    <ligand>
        <name>S-adenosyl-L-methionine</name>
        <dbReference type="ChEBI" id="CHEBI:59789"/>
    </ligand>
</feature>
<evidence type="ECO:0000313" key="8">
    <source>
        <dbReference type="EMBL" id="MBD3867866.1"/>
    </source>
</evidence>
<dbReference type="AlphaFoldDB" id="A0A8J6XWQ8"/>
<dbReference type="GO" id="GO:0070475">
    <property type="term" value="P:rRNA base methylation"/>
    <property type="evidence" value="ECO:0007669"/>
    <property type="project" value="UniProtKB-UniRule"/>
</dbReference>
<dbReference type="EC" id="2.1.1.199" evidence="6"/>
<dbReference type="InterPro" id="IPR029063">
    <property type="entry name" value="SAM-dependent_MTases_sf"/>
</dbReference>
<comment type="catalytic activity">
    <reaction evidence="6">
        <text>cytidine(1402) in 16S rRNA + S-adenosyl-L-methionine = N(4)-methylcytidine(1402) in 16S rRNA + S-adenosyl-L-homocysteine + H(+)</text>
        <dbReference type="Rhea" id="RHEA:42928"/>
        <dbReference type="Rhea" id="RHEA-COMP:10286"/>
        <dbReference type="Rhea" id="RHEA-COMP:10287"/>
        <dbReference type="ChEBI" id="CHEBI:15378"/>
        <dbReference type="ChEBI" id="CHEBI:57856"/>
        <dbReference type="ChEBI" id="CHEBI:59789"/>
        <dbReference type="ChEBI" id="CHEBI:74506"/>
        <dbReference type="ChEBI" id="CHEBI:82748"/>
        <dbReference type="EC" id="2.1.1.199"/>
    </reaction>
</comment>
<evidence type="ECO:0000256" key="6">
    <source>
        <dbReference type="HAMAP-Rule" id="MF_01007"/>
    </source>
</evidence>